<evidence type="ECO:0008006" key="9">
    <source>
        <dbReference type="Google" id="ProtNLM"/>
    </source>
</evidence>
<comment type="subcellular location">
    <subcellularLocation>
        <location evidence="1">Membrane</location>
    </subcellularLocation>
</comment>
<keyword evidence="4 6" id="KW-0472">Membrane</keyword>
<organism evidence="7 8">
    <name type="scientific">Ophiocordyceps australis</name>
    <dbReference type="NCBI Taxonomy" id="1399860"/>
    <lineage>
        <taxon>Eukaryota</taxon>
        <taxon>Fungi</taxon>
        <taxon>Dikarya</taxon>
        <taxon>Ascomycota</taxon>
        <taxon>Pezizomycotina</taxon>
        <taxon>Sordariomycetes</taxon>
        <taxon>Hypocreomycetidae</taxon>
        <taxon>Hypocreales</taxon>
        <taxon>Ophiocordycipitaceae</taxon>
        <taxon>Ophiocordyceps</taxon>
    </lineage>
</organism>
<protein>
    <recommendedName>
        <fullName evidence="9">Major facilitator superfamily (MFS) profile domain-containing protein</fullName>
    </recommendedName>
</protein>
<evidence type="ECO:0000256" key="4">
    <source>
        <dbReference type="ARBA" id="ARBA00023136"/>
    </source>
</evidence>
<keyword evidence="3 6" id="KW-1133">Transmembrane helix</keyword>
<dbReference type="Pfam" id="PF00083">
    <property type="entry name" value="Sugar_tr"/>
    <property type="match status" value="1"/>
</dbReference>
<reference evidence="7 8" key="1">
    <citation type="submission" date="2017-06" db="EMBL/GenBank/DDBJ databases">
        <title>Ant-infecting Ophiocordyceps genomes reveal a high diversity of potential behavioral manipulation genes and a possible major role for enterotoxins.</title>
        <authorList>
            <person name="De Bekker C."/>
            <person name="Evans H.C."/>
            <person name="Brachmann A."/>
            <person name="Hughes D.P."/>
        </authorList>
    </citation>
    <scope>NUCLEOTIDE SEQUENCE [LARGE SCALE GENOMIC DNA]</scope>
    <source>
        <strain evidence="7 8">Map64</strain>
    </source>
</reference>
<keyword evidence="8" id="KW-1185">Reference proteome</keyword>
<evidence type="ECO:0000256" key="2">
    <source>
        <dbReference type="ARBA" id="ARBA00022692"/>
    </source>
</evidence>
<proteinExistence type="predicted"/>
<evidence type="ECO:0000256" key="5">
    <source>
        <dbReference type="SAM" id="MobiDB-lite"/>
    </source>
</evidence>
<keyword evidence="2 6" id="KW-0812">Transmembrane</keyword>
<feature type="region of interest" description="Disordered" evidence="5">
    <location>
        <begin position="91"/>
        <end position="122"/>
    </location>
</feature>
<dbReference type="Proteomes" id="UP000226192">
    <property type="component" value="Unassembled WGS sequence"/>
</dbReference>
<name>A0A2C5XX26_9HYPO</name>
<gene>
    <name evidence="7" type="ORF">CDD81_3521</name>
</gene>
<evidence type="ECO:0000256" key="6">
    <source>
        <dbReference type="SAM" id="Phobius"/>
    </source>
</evidence>
<evidence type="ECO:0000313" key="7">
    <source>
        <dbReference type="EMBL" id="PHH59264.1"/>
    </source>
</evidence>
<evidence type="ECO:0000313" key="8">
    <source>
        <dbReference type="Proteomes" id="UP000226192"/>
    </source>
</evidence>
<comment type="caution">
    <text evidence="7">The sequence shown here is derived from an EMBL/GenBank/DDBJ whole genome shotgun (WGS) entry which is preliminary data.</text>
</comment>
<dbReference type="STRING" id="1399860.A0A2C5XX26"/>
<dbReference type="OrthoDB" id="5141738at2759"/>
<evidence type="ECO:0000256" key="1">
    <source>
        <dbReference type="ARBA" id="ARBA00004370"/>
    </source>
</evidence>
<dbReference type="InterPro" id="IPR005828">
    <property type="entry name" value="MFS_sugar_transport-like"/>
</dbReference>
<dbReference type="EMBL" id="NJET01000222">
    <property type="protein sequence ID" value="PHH59264.1"/>
    <property type="molecule type" value="Genomic_DNA"/>
</dbReference>
<feature type="compositionally biased region" description="Basic and acidic residues" evidence="5">
    <location>
        <begin position="92"/>
        <end position="122"/>
    </location>
</feature>
<dbReference type="GO" id="GO:0022857">
    <property type="term" value="F:transmembrane transporter activity"/>
    <property type="evidence" value="ECO:0007669"/>
    <property type="project" value="InterPro"/>
</dbReference>
<feature type="transmembrane region" description="Helical" evidence="6">
    <location>
        <begin position="17"/>
        <end position="37"/>
    </location>
</feature>
<dbReference type="Gene3D" id="1.20.1250.20">
    <property type="entry name" value="MFS general substrate transporter like domains"/>
    <property type="match status" value="1"/>
</dbReference>
<evidence type="ECO:0000256" key="3">
    <source>
        <dbReference type="ARBA" id="ARBA00022989"/>
    </source>
</evidence>
<sequence>MLGFITPVATDHIAYRYGFVFVGSNLVAAVIVFFFLYETRMLSLESVDILYNDMEVKAWNSAKWVPPGYITREERDVGHFRRLSVAYNTQWNREDEGPSTENKRPTTERVQHGPEPKQEQDA</sequence>
<accession>A0A2C5XX26</accession>
<dbReference type="GO" id="GO:0016020">
    <property type="term" value="C:membrane"/>
    <property type="evidence" value="ECO:0007669"/>
    <property type="project" value="UniProtKB-SubCell"/>
</dbReference>
<dbReference type="InterPro" id="IPR036259">
    <property type="entry name" value="MFS_trans_sf"/>
</dbReference>
<dbReference type="AlphaFoldDB" id="A0A2C5XX26"/>